<proteinExistence type="predicted"/>
<evidence type="ECO:0000313" key="1">
    <source>
        <dbReference type="EMBL" id="KAL3835940.1"/>
    </source>
</evidence>
<dbReference type="SUPFAM" id="SSF54637">
    <property type="entry name" value="Thioesterase/thiol ester dehydrase-isomerase"/>
    <property type="match status" value="2"/>
</dbReference>
<evidence type="ECO:0008006" key="3">
    <source>
        <dbReference type="Google" id="ProtNLM"/>
    </source>
</evidence>
<evidence type="ECO:0000313" key="2">
    <source>
        <dbReference type="Proteomes" id="UP001634394"/>
    </source>
</evidence>
<comment type="caution">
    <text evidence="1">The sequence shown here is derived from an EMBL/GenBank/DDBJ whole genome shotgun (WGS) entry which is preliminary data.</text>
</comment>
<dbReference type="PANTHER" id="PTHR34487">
    <property type="entry name" value="ACYL-ACP THIOESTERASE"/>
    <property type="match status" value="1"/>
</dbReference>
<protein>
    <recommendedName>
        <fullName evidence="3">Acyl-ACP thioesterase</fullName>
    </recommendedName>
</protein>
<dbReference type="EMBL" id="JBJQND010000018">
    <property type="protein sequence ID" value="KAL3835940.1"/>
    <property type="molecule type" value="Genomic_DNA"/>
</dbReference>
<accession>A0ABD3TFZ5</accession>
<dbReference type="InterPro" id="IPR029069">
    <property type="entry name" value="HotDog_dom_sf"/>
</dbReference>
<dbReference type="AlphaFoldDB" id="A0ABD3TFZ5"/>
<name>A0ABD3TFZ5_SINWO</name>
<gene>
    <name evidence="1" type="ORF">ACJMK2_021401</name>
</gene>
<organism evidence="1 2">
    <name type="scientific">Sinanodonta woodiana</name>
    <name type="common">Chinese pond mussel</name>
    <name type="synonym">Anodonta woodiana</name>
    <dbReference type="NCBI Taxonomy" id="1069815"/>
    <lineage>
        <taxon>Eukaryota</taxon>
        <taxon>Metazoa</taxon>
        <taxon>Spiralia</taxon>
        <taxon>Lophotrochozoa</taxon>
        <taxon>Mollusca</taxon>
        <taxon>Bivalvia</taxon>
        <taxon>Autobranchia</taxon>
        <taxon>Heteroconchia</taxon>
        <taxon>Palaeoheterodonta</taxon>
        <taxon>Unionida</taxon>
        <taxon>Unionoidea</taxon>
        <taxon>Unionidae</taxon>
        <taxon>Unioninae</taxon>
        <taxon>Sinanodonta</taxon>
    </lineage>
</organism>
<reference evidence="1 2" key="1">
    <citation type="submission" date="2024-11" db="EMBL/GenBank/DDBJ databases">
        <title>Chromosome-level genome assembly of the freshwater bivalve Anodonta woodiana.</title>
        <authorList>
            <person name="Chen X."/>
        </authorList>
    </citation>
    <scope>NUCLEOTIDE SEQUENCE [LARGE SCALE GENOMIC DNA]</scope>
    <source>
        <strain evidence="1">MN2024</strain>
        <tissue evidence="1">Gills</tissue>
    </source>
</reference>
<keyword evidence="2" id="KW-1185">Reference proteome</keyword>
<dbReference type="PANTHER" id="PTHR34487:SF1">
    <property type="entry name" value="ACYL-ACP THIOESTERASE"/>
    <property type="match status" value="1"/>
</dbReference>
<dbReference type="Gene3D" id="3.10.129.10">
    <property type="entry name" value="Hotdog Thioesterase"/>
    <property type="match status" value="1"/>
</dbReference>
<dbReference type="Proteomes" id="UP001634394">
    <property type="component" value="Unassembled WGS sequence"/>
</dbReference>
<sequence length="301" mass="34690">MATHVKRRDRIIDHFRHINYKLELDEEKCEATVSHPGLSADDFDMITLRPCVWKVMKVIGAARYFAHHIRLDDTGRTFRDYGKLTDGQLTFLVASELVFTPDLYDINVPKTPLIIKVQGGHIGNTSYNSVSTMLSRDNKFLCSNVNQVVLINKDTRRPMPLPDWWKSKYSKSAVDKRPVRFEKEVRPDKTSSFQIHVVWSDTDNNNHTNYASYIRYAIDAAHFISKQGEIDEIKDMLNNGISKLEILHLGESTEGDILDIFMWAVQSTQNKLIVQMDKGDNTVFQCCMHYFENPLSNEVNS</sequence>